<feature type="compositionally biased region" description="Basic and acidic residues" evidence="5">
    <location>
        <begin position="405"/>
        <end position="421"/>
    </location>
</feature>
<organism evidence="6 7">
    <name type="scientific">Cardiosporidium cionae</name>
    <dbReference type="NCBI Taxonomy" id="476202"/>
    <lineage>
        <taxon>Eukaryota</taxon>
        <taxon>Sar</taxon>
        <taxon>Alveolata</taxon>
        <taxon>Apicomplexa</taxon>
        <taxon>Aconoidasida</taxon>
        <taxon>Nephromycida</taxon>
        <taxon>Cardiosporidium</taxon>
    </lineage>
</organism>
<evidence type="ECO:0000256" key="2">
    <source>
        <dbReference type="ARBA" id="ARBA00012028"/>
    </source>
</evidence>
<proteinExistence type="inferred from homology"/>
<evidence type="ECO:0000256" key="4">
    <source>
        <dbReference type="ARBA" id="ARBA00023235"/>
    </source>
</evidence>
<accession>A0ABQ7JEK8</accession>
<dbReference type="Pfam" id="PF00300">
    <property type="entry name" value="His_Phos_1"/>
    <property type="match status" value="1"/>
</dbReference>
<evidence type="ECO:0000313" key="6">
    <source>
        <dbReference type="EMBL" id="KAF8822330.1"/>
    </source>
</evidence>
<comment type="similarity">
    <text evidence="1">Belongs to the phosphoglycerate mutase family. BPG-dependent PGAM subfamily.</text>
</comment>
<evidence type="ECO:0000313" key="7">
    <source>
        <dbReference type="Proteomes" id="UP000823046"/>
    </source>
</evidence>
<dbReference type="SMART" id="SM00855">
    <property type="entry name" value="PGAM"/>
    <property type="match status" value="1"/>
</dbReference>
<keyword evidence="7" id="KW-1185">Reference proteome</keyword>
<dbReference type="EMBL" id="JADAQX010000063">
    <property type="protein sequence ID" value="KAF8822330.1"/>
    <property type="molecule type" value="Genomic_DNA"/>
</dbReference>
<dbReference type="Proteomes" id="UP000823046">
    <property type="component" value="Unassembled WGS sequence"/>
</dbReference>
<dbReference type="InterPro" id="IPR005952">
    <property type="entry name" value="Phosphogly_mut1"/>
</dbReference>
<dbReference type="InterPro" id="IPR001345">
    <property type="entry name" value="PG/BPGM_mutase_AS"/>
</dbReference>
<evidence type="ECO:0000256" key="5">
    <source>
        <dbReference type="SAM" id="MobiDB-lite"/>
    </source>
</evidence>
<dbReference type="EC" id="5.4.2.11" evidence="2"/>
<name>A0ABQ7JEK8_9APIC</name>
<dbReference type="InterPro" id="IPR029033">
    <property type="entry name" value="His_PPase_superfam"/>
</dbReference>
<keyword evidence="3" id="KW-0324">Glycolysis</keyword>
<keyword evidence="4" id="KW-0413">Isomerase</keyword>
<evidence type="ECO:0000256" key="3">
    <source>
        <dbReference type="ARBA" id="ARBA00023152"/>
    </source>
</evidence>
<reference evidence="6 7" key="1">
    <citation type="journal article" date="2020" name="bioRxiv">
        <title>Metabolic contributions of an alphaproteobacterial endosymbiont in the apicomplexan Cardiosporidium cionae.</title>
        <authorList>
            <person name="Hunter E.S."/>
            <person name="Paight C.J."/>
            <person name="Lane C.E."/>
        </authorList>
    </citation>
    <scope>NUCLEOTIDE SEQUENCE [LARGE SCALE GENOMIC DNA]</scope>
    <source>
        <strain evidence="6">ESH_2018</strain>
    </source>
</reference>
<sequence length="421" mass="48967">MSYSFSFIVLKMHRNMPIDLVLVRHGQSEGNLAQRLSRQGNSSSIWKGDFRERHNSLYRLTDRGRWQANIAGEWIRCNISTVFDKYFTSEYIRAMETAAMLNLPNARWATETYLRERDRGVLANKSHVEREKHFSEELRRKRRDDFYWQPSGGESIANLCLRVDRVMEILCENCSGLRVIIVCHGGVMKSFRALIERRHNRGFSIRDKIHNCQIFWYTRRDPATGVIASKYNWMQSVCPWDLKRSANSWKEIQRLVYTNEELLRSVECVPQLINHVFESNNQYYNDEWSWDDSECSDGMWVYPLELDKTPPSKLRTHTHSATEPVRSDLLPCQKTHSLQSELPLCMEASVSPCVMSRIPLINSFLSDSPTKSFYISDLNTDLFCEKRVDTSMESTSAQSSAVEHSGSESSRENLPEKESCI</sequence>
<dbReference type="SUPFAM" id="SSF53254">
    <property type="entry name" value="Phosphoglycerate mutase-like"/>
    <property type="match status" value="1"/>
</dbReference>
<evidence type="ECO:0000256" key="1">
    <source>
        <dbReference type="ARBA" id="ARBA00006717"/>
    </source>
</evidence>
<dbReference type="CDD" id="cd07067">
    <property type="entry name" value="HP_PGM_like"/>
    <property type="match status" value="1"/>
</dbReference>
<feature type="region of interest" description="Disordered" evidence="5">
    <location>
        <begin position="394"/>
        <end position="421"/>
    </location>
</feature>
<comment type="caution">
    <text evidence="6">The sequence shown here is derived from an EMBL/GenBank/DDBJ whole genome shotgun (WGS) entry which is preliminary data.</text>
</comment>
<gene>
    <name evidence="6" type="ORF">IE077_003984</name>
</gene>
<dbReference type="PROSITE" id="PS00175">
    <property type="entry name" value="PG_MUTASE"/>
    <property type="match status" value="1"/>
</dbReference>
<dbReference type="PANTHER" id="PTHR11931">
    <property type="entry name" value="PHOSPHOGLYCERATE MUTASE"/>
    <property type="match status" value="1"/>
</dbReference>
<dbReference type="Gene3D" id="3.40.50.1240">
    <property type="entry name" value="Phosphoglycerate mutase-like"/>
    <property type="match status" value="1"/>
</dbReference>
<dbReference type="InterPro" id="IPR013078">
    <property type="entry name" value="His_Pase_superF_clade-1"/>
</dbReference>
<protein>
    <recommendedName>
        <fullName evidence="2">phosphoglycerate mutase (2,3-diphosphoglycerate-dependent)</fullName>
        <ecNumber evidence="2">5.4.2.11</ecNumber>
    </recommendedName>
</protein>